<dbReference type="Pfam" id="PF02709">
    <property type="entry name" value="Glyco_transf_7C"/>
    <property type="match status" value="1"/>
</dbReference>
<evidence type="ECO:0000256" key="1">
    <source>
        <dbReference type="ARBA" id="ARBA00022679"/>
    </source>
</evidence>
<evidence type="ECO:0000259" key="3">
    <source>
        <dbReference type="Pfam" id="PF02709"/>
    </source>
</evidence>
<keyword evidence="5" id="KW-1185">Reference proteome</keyword>
<evidence type="ECO:0000259" key="2">
    <source>
        <dbReference type="Pfam" id="PF00535"/>
    </source>
</evidence>
<reference evidence="4" key="1">
    <citation type="submission" date="2024-05" db="EMBL/GenBank/DDBJ databases">
        <title>Whole genome shotgun sequence of Streptomyces daghestanicus NBRC 12762.</title>
        <authorList>
            <person name="Komaki H."/>
            <person name="Tamura T."/>
        </authorList>
    </citation>
    <scope>NUCLEOTIDE SEQUENCE</scope>
    <source>
        <strain evidence="4">NBRC 12762</strain>
    </source>
</reference>
<evidence type="ECO:0008006" key="6">
    <source>
        <dbReference type="Google" id="ProtNLM"/>
    </source>
</evidence>
<dbReference type="Pfam" id="PF00535">
    <property type="entry name" value="Glycos_transf_2"/>
    <property type="match status" value="1"/>
</dbReference>
<protein>
    <recommendedName>
        <fullName evidence="6">Glycosyltransferase</fullName>
    </recommendedName>
</protein>
<feature type="domain" description="Galactosyltransferase C-terminal" evidence="3">
    <location>
        <begin position="174"/>
        <end position="230"/>
    </location>
</feature>
<proteinExistence type="predicted"/>
<dbReference type="Gene3D" id="3.90.550.10">
    <property type="entry name" value="Spore Coat Polysaccharide Biosynthesis Protein SpsA, Chain A"/>
    <property type="match status" value="1"/>
</dbReference>
<evidence type="ECO:0000313" key="5">
    <source>
        <dbReference type="Proteomes" id="UP001052655"/>
    </source>
</evidence>
<dbReference type="RefSeq" id="WP_190078610.1">
    <property type="nucleotide sequence ID" value="NZ_BMTC01000049.1"/>
</dbReference>
<dbReference type="PANTHER" id="PTHR43685:SF3">
    <property type="entry name" value="SLR2126 PROTEIN"/>
    <property type="match status" value="1"/>
</dbReference>
<dbReference type="InterPro" id="IPR027791">
    <property type="entry name" value="Galactosyl_T_C"/>
</dbReference>
<dbReference type="InterPro" id="IPR050834">
    <property type="entry name" value="Glycosyltransf_2"/>
</dbReference>
<name>A0ABQ3Q7U5_9ACTN</name>
<accession>A0ABQ3Q7U5</accession>
<gene>
    <name evidence="4" type="ORF">Sdagh_50780</name>
</gene>
<keyword evidence="1" id="KW-0808">Transferase</keyword>
<dbReference type="InterPro" id="IPR001173">
    <property type="entry name" value="Glyco_trans_2-like"/>
</dbReference>
<feature type="domain" description="Glycosyltransferase 2-like" evidence="2">
    <location>
        <begin position="4"/>
        <end position="124"/>
    </location>
</feature>
<organism evidence="4 5">
    <name type="scientific">Streptomyces daghestanicus</name>
    <dbReference type="NCBI Taxonomy" id="66885"/>
    <lineage>
        <taxon>Bacteria</taxon>
        <taxon>Bacillati</taxon>
        <taxon>Actinomycetota</taxon>
        <taxon>Actinomycetes</taxon>
        <taxon>Kitasatosporales</taxon>
        <taxon>Streptomycetaceae</taxon>
        <taxon>Streptomyces</taxon>
    </lineage>
</organism>
<evidence type="ECO:0000313" key="4">
    <source>
        <dbReference type="EMBL" id="GHI33348.1"/>
    </source>
</evidence>
<dbReference type="SUPFAM" id="SSF53448">
    <property type="entry name" value="Nucleotide-diphospho-sugar transferases"/>
    <property type="match status" value="1"/>
</dbReference>
<dbReference type="EMBL" id="BNDX01000013">
    <property type="protein sequence ID" value="GHI33348.1"/>
    <property type="molecule type" value="Genomic_DNA"/>
</dbReference>
<dbReference type="PANTHER" id="PTHR43685">
    <property type="entry name" value="GLYCOSYLTRANSFERASE"/>
    <property type="match status" value="1"/>
</dbReference>
<dbReference type="InterPro" id="IPR029044">
    <property type="entry name" value="Nucleotide-diphossugar_trans"/>
</dbReference>
<sequence length="381" mass="42602">MKASLVIPTYNSKELLVPCLVSLNHQRLDEPDEFEVVLVDDGSTDGTGEAVDALELNYPVRRVYLPRTGSSCRSAARNAGIRAASGDLVVFADGDQIIDPLFLQEHIRCHRARPGIVAIGFRDYLAPGTVDLPALGRSFTAEAFPPVVAVDERAQVTDTLSQNLANLATGWHFLYGCNFSVRAEHLLAVGGFDEDIKKWSFEDVELGYRLHRRGLTLVHNPFSRVYHQDHPESDAERYADWRDNFAYFAAKHPGPEVRLQWVLDAYFDPRREDRSSWFDAYLRFEFACRAVAGRLPLGRSYEVFVVDEDNLDGAVPEIERSGAVQDLIVVDTTDDRDLPVTVQTLRTGRELLYFKNPGPELLKQAAKSFGCGALLTAGTER</sequence>
<dbReference type="Proteomes" id="UP001052655">
    <property type="component" value="Unassembled WGS sequence"/>
</dbReference>
<comment type="caution">
    <text evidence="4">The sequence shown here is derived from an EMBL/GenBank/DDBJ whole genome shotgun (WGS) entry which is preliminary data.</text>
</comment>